<protein>
    <recommendedName>
        <fullName evidence="8">C2H2-type domain-containing protein</fullName>
    </recommendedName>
</protein>
<dbReference type="Pfam" id="PF00172">
    <property type="entry name" value="Zn_clus"/>
    <property type="match status" value="1"/>
</dbReference>
<dbReference type="PROSITE" id="PS50157">
    <property type="entry name" value="ZINC_FINGER_C2H2_2"/>
    <property type="match status" value="2"/>
</dbReference>
<dbReference type="InterPro" id="IPR036864">
    <property type="entry name" value="Zn2-C6_fun-type_DNA-bd_sf"/>
</dbReference>
<dbReference type="Gene3D" id="3.30.160.60">
    <property type="entry name" value="Classic Zinc Finger"/>
    <property type="match status" value="2"/>
</dbReference>
<gene>
    <name evidence="9" type="ORF">D9611_013961</name>
</gene>
<dbReference type="GO" id="GO:0003677">
    <property type="term" value="F:DNA binding"/>
    <property type="evidence" value="ECO:0007669"/>
    <property type="project" value="InterPro"/>
</dbReference>
<evidence type="ECO:0000256" key="6">
    <source>
        <dbReference type="PROSITE-ProRule" id="PRU00042"/>
    </source>
</evidence>
<keyword evidence="2" id="KW-0862">Zinc</keyword>
<feature type="domain" description="C2H2-type" evidence="8">
    <location>
        <begin position="71"/>
        <end position="98"/>
    </location>
</feature>
<dbReference type="SUPFAM" id="SSF57667">
    <property type="entry name" value="beta-beta-alpha zinc fingers"/>
    <property type="match status" value="1"/>
</dbReference>
<sequence>MSESYSLGTSSSSLRASVDFKANGEVSRMRSHKGNMPSLPQTKFCSLCPAKFTRTTHLNRHLRSHTNERSHRCEVCSAEFTRSDLLTRHKRTCGDSRNSNRSRRKSCQASTAHISPFPLLTEIVQACAESKVKCDLQLPCSKCIARGRECVFINDPEASRIRKAARRGRSLSESPRSSEGSAFGSTSSAAETQTPSVTSPPTTPYSAIYPSPISMAPSLPDSMHSSPISGNNMDIGMPYGLPGLSHSSSSSSTSSRPSSRPEPFDMVEFNFDTLDIDCQFNDFFPLPHGQAQQDTSFLADLISGSSNCSPDGPNFSTGSDPGDIFNGMRSDQGLSYHPPQPHDQDLLHNLNALTSPPYSLPSPSSSSAHHTLPTGSVLDGPLFSESSVSGLTSYTDAEGLYLNAFFTKFSAEIPLIHRPTWTMEDKHPMLVSAMQACGAIYVKTPSSLAFVQRTLEYLGDNLIAEFSKPNCTLKDRFSLIMAVVLLQSWNLLSRQPDRLGTSRLFHGVVVTMIRRIGLIRLLSTWTPPDLSNHYTLDTAWREWARFETLKRVVFFAYVQDCANCAYFSMMPIFHPSEIEIPLPCDDNLWTAENVKEWYQMLQTPSPYAVGPRRLTAVSMRRALAALDNPGPSGMPLHINPFSHLILIHTILRNIFASGFDDIFADDPPATSQQAHILEAAAATQTKNLSNQYALHNWLQMWRSNPDAILLEKAGFAATPIFCAAAPFYWLAHYSLQANREGTLDMSPAQTENESQERCRLINSWMTRIQAYLRKGIPLPSRIQELMSAGKELESDNVPVLSGALMAMLDHR</sequence>
<organism evidence="9 10">
    <name type="scientific">Ephemerocybe angulata</name>
    <dbReference type="NCBI Taxonomy" id="980116"/>
    <lineage>
        <taxon>Eukaryota</taxon>
        <taxon>Fungi</taxon>
        <taxon>Dikarya</taxon>
        <taxon>Basidiomycota</taxon>
        <taxon>Agaricomycotina</taxon>
        <taxon>Agaricomycetes</taxon>
        <taxon>Agaricomycetidae</taxon>
        <taxon>Agaricales</taxon>
        <taxon>Agaricineae</taxon>
        <taxon>Psathyrellaceae</taxon>
        <taxon>Ephemerocybe</taxon>
    </lineage>
</organism>
<dbReference type="InterPro" id="IPR001138">
    <property type="entry name" value="Zn2Cys6_DnaBD"/>
</dbReference>
<proteinExistence type="predicted"/>
<dbReference type="InterPro" id="IPR007219">
    <property type="entry name" value="XnlR_reg_dom"/>
</dbReference>
<dbReference type="PANTHER" id="PTHR47660:SF2">
    <property type="entry name" value="TRANSCRIPTION FACTOR WITH C2H2 AND ZN(2)-CYS(6) DNA BINDING DOMAIN (EUROFUNG)"/>
    <property type="match status" value="1"/>
</dbReference>
<dbReference type="Pfam" id="PF04082">
    <property type="entry name" value="Fungal_trans"/>
    <property type="match status" value="1"/>
</dbReference>
<dbReference type="CDD" id="cd12148">
    <property type="entry name" value="fungal_TF_MHR"/>
    <property type="match status" value="1"/>
</dbReference>
<name>A0A8H5ERC4_9AGAR</name>
<feature type="compositionally biased region" description="Polar residues" evidence="7">
    <location>
        <begin position="223"/>
        <end position="232"/>
    </location>
</feature>
<keyword evidence="4" id="KW-0804">Transcription</keyword>
<evidence type="ECO:0000256" key="2">
    <source>
        <dbReference type="ARBA" id="ARBA00022833"/>
    </source>
</evidence>
<keyword evidence="3" id="KW-0805">Transcription regulation</keyword>
<evidence type="ECO:0000256" key="3">
    <source>
        <dbReference type="ARBA" id="ARBA00023015"/>
    </source>
</evidence>
<evidence type="ECO:0000256" key="5">
    <source>
        <dbReference type="ARBA" id="ARBA00023242"/>
    </source>
</evidence>
<feature type="compositionally biased region" description="Low complexity" evidence="7">
    <location>
        <begin position="171"/>
        <end position="200"/>
    </location>
</feature>
<evidence type="ECO:0000313" key="9">
    <source>
        <dbReference type="EMBL" id="KAF5309597.1"/>
    </source>
</evidence>
<dbReference type="AlphaFoldDB" id="A0A8H5ERC4"/>
<evidence type="ECO:0000256" key="7">
    <source>
        <dbReference type="SAM" id="MobiDB-lite"/>
    </source>
</evidence>
<dbReference type="GO" id="GO:0000981">
    <property type="term" value="F:DNA-binding transcription factor activity, RNA polymerase II-specific"/>
    <property type="evidence" value="ECO:0007669"/>
    <property type="project" value="InterPro"/>
</dbReference>
<dbReference type="InterPro" id="IPR036236">
    <property type="entry name" value="Znf_C2H2_sf"/>
</dbReference>
<feature type="region of interest" description="Disordered" evidence="7">
    <location>
        <begin position="162"/>
        <end position="264"/>
    </location>
</feature>
<dbReference type="InterPro" id="IPR013087">
    <property type="entry name" value="Znf_C2H2_type"/>
</dbReference>
<dbReference type="SUPFAM" id="SSF57701">
    <property type="entry name" value="Zn2/Cys6 DNA-binding domain"/>
    <property type="match status" value="1"/>
</dbReference>
<dbReference type="EMBL" id="JAACJK010000235">
    <property type="protein sequence ID" value="KAF5309597.1"/>
    <property type="molecule type" value="Genomic_DNA"/>
</dbReference>
<evidence type="ECO:0000256" key="1">
    <source>
        <dbReference type="ARBA" id="ARBA00022723"/>
    </source>
</evidence>
<evidence type="ECO:0000259" key="8">
    <source>
        <dbReference type="PROSITE" id="PS50157"/>
    </source>
</evidence>
<accession>A0A8H5ERC4</accession>
<dbReference type="OrthoDB" id="1405595at2759"/>
<feature type="region of interest" description="Disordered" evidence="7">
    <location>
        <begin position="328"/>
        <end position="371"/>
    </location>
</feature>
<dbReference type="Gene3D" id="4.10.240.10">
    <property type="entry name" value="Zn(2)-C6 fungal-type DNA-binding domain"/>
    <property type="match status" value="1"/>
</dbReference>
<keyword evidence="1" id="KW-0479">Metal-binding</keyword>
<evidence type="ECO:0000313" key="10">
    <source>
        <dbReference type="Proteomes" id="UP000541558"/>
    </source>
</evidence>
<dbReference type="GO" id="GO:0008270">
    <property type="term" value="F:zinc ion binding"/>
    <property type="evidence" value="ECO:0007669"/>
    <property type="project" value="UniProtKB-KW"/>
</dbReference>
<keyword evidence="10" id="KW-1185">Reference proteome</keyword>
<dbReference type="Pfam" id="PF00096">
    <property type="entry name" value="zf-C2H2"/>
    <property type="match status" value="1"/>
</dbReference>
<dbReference type="PROSITE" id="PS00028">
    <property type="entry name" value="ZINC_FINGER_C2H2_1"/>
    <property type="match status" value="1"/>
</dbReference>
<dbReference type="GO" id="GO:0006351">
    <property type="term" value="P:DNA-templated transcription"/>
    <property type="evidence" value="ECO:0007669"/>
    <property type="project" value="InterPro"/>
</dbReference>
<comment type="caution">
    <text evidence="9">The sequence shown here is derived from an EMBL/GenBank/DDBJ whole genome shotgun (WGS) entry which is preliminary data.</text>
</comment>
<evidence type="ECO:0000256" key="4">
    <source>
        <dbReference type="ARBA" id="ARBA00023163"/>
    </source>
</evidence>
<dbReference type="SMART" id="SM00355">
    <property type="entry name" value="ZnF_C2H2"/>
    <property type="match status" value="2"/>
</dbReference>
<dbReference type="CDD" id="cd00067">
    <property type="entry name" value="GAL4"/>
    <property type="match status" value="1"/>
</dbReference>
<feature type="domain" description="C2H2-type" evidence="8">
    <location>
        <begin position="43"/>
        <end position="70"/>
    </location>
</feature>
<keyword evidence="6" id="KW-0863">Zinc-finger</keyword>
<dbReference type="PANTHER" id="PTHR47660">
    <property type="entry name" value="TRANSCRIPTION FACTOR WITH C2H2 AND ZN(2)-CYS(6) DNA BINDING DOMAIN (EUROFUNG)-RELATED-RELATED"/>
    <property type="match status" value="1"/>
</dbReference>
<dbReference type="Proteomes" id="UP000541558">
    <property type="component" value="Unassembled WGS sequence"/>
</dbReference>
<dbReference type="SMART" id="SM00066">
    <property type="entry name" value="GAL4"/>
    <property type="match status" value="1"/>
</dbReference>
<feature type="compositionally biased region" description="Low complexity" evidence="7">
    <location>
        <begin position="352"/>
        <end position="371"/>
    </location>
</feature>
<reference evidence="9 10" key="1">
    <citation type="journal article" date="2020" name="ISME J.">
        <title>Uncovering the hidden diversity of litter-decomposition mechanisms in mushroom-forming fungi.</title>
        <authorList>
            <person name="Floudas D."/>
            <person name="Bentzer J."/>
            <person name="Ahren D."/>
            <person name="Johansson T."/>
            <person name="Persson P."/>
            <person name="Tunlid A."/>
        </authorList>
    </citation>
    <scope>NUCLEOTIDE SEQUENCE [LARGE SCALE GENOMIC DNA]</scope>
    <source>
        <strain evidence="9 10">CBS 175.51</strain>
    </source>
</reference>
<keyword evidence="5" id="KW-0539">Nucleus</keyword>
<feature type="compositionally biased region" description="Low complexity" evidence="7">
    <location>
        <begin position="245"/>
        <end position="258"/>
    </location>
</feature>